<dbReference type="SUPFAM" id="SSF47923">
    <property type="entry name" value="Ypt/Rab-GAP domain of gyp1p"/>
    <property type="match status" value="2"/>
</dbReference>
<feature type="domain" description="Rab-GAP TBC" evidence="3">
    <location>
        <begin position="632"/>
        <end position="825"/>
    </location>
</feature>
<dbReference type="PROSITE" id="PS50003">
    <property type="entry name" value="PH_DOMAIN"/>
    <property type="match status" value="1"/>
</dbReference>
<organism evidence="4 5">
    <name type="scientific">Hypsibius exemplaris</name>
    <name type="common">Freshwater tardigrade</name>
    <dbReference type="NCBI Taxonomy" id="2072580"/>
    <lineage>
        <taxon>Eukaryota</taxon>
        <taxon>Metazoa</taxon>
        <taxon>Ecdysozoa</taxon>
        <taxon>Tardigrada</taxon>
        <taxon>Eutardigrada</taxon>
        <taxon>Parachela</taxon>
        <taxon>Hypsibioidea</taxon>
        <taxon>Hypsibiidae</taxon>
        <taxon>Hypsibius</taxon>
    </lineage>
</organism>
<dbReference type="Proteomes" id="UP000192578">
    <property type="component" value="Unassembled WGS sequence"/>
</dbReference>
<name>A0A1W0X6T0_HYPEX</name>
<feature type="domain" description="PH" evidence="2">
    <location>
        <begin position="68"/>
        <end position="167"/>
    </location>
</feature>
<dbReference type="AlphaFoldDB" id="A0A1W0X6T0"/>
<proteinExistence type="predicted"/>
<dbReference type="GO" id="GO:0005096">
    <property type="term" value="F:GTPase activator activity"/>
    <property type="evidence" value="ECO:0007669"/>
    <property type="project" value="TreeGrafter"/>
</dbReference>
<protein>
    <submittedName>
        <fullName evidence="4">TBC1 domain family member 2A</fullName>
    </submittedName>
</protein>
<feature type="region of interest" description="Disordered" evidence="1">
    <location>
        <begin position="433"/>
        <end position="452"/>
    </location>
</feature>
<keyword evidence="5" id="KW-1185">Reference proteome</keyword>
<dbReference type="SMART" id="SM00164">
    <property type="entry name" value="TBC"/>
    <property type="match status" value="1"/>
</dbReference>
<dbReference type="SMART" id="SM00233">
    <property type="entry name" value="PH"/>
    <property type="match status" value="1"/>
</dbReference>
<feature type="region of interest" description="Disordered" evidence="1">
    <location>
        <begin position="247"/>
        <end position="282"/>
    </location>
</feature>
<dbReference type="Pfam" id="PF00169">
    <property type="entry name" value="PH"/>
    <property type="match status" value="1"/>
</dbReference>
<evidence type="ECO:0000259" key="2">
    <source>
        <dbReference type="PROSITE" id="PS50003"/>
    </source>
</evidence>
<dbReference type="Gene3D" id="2.30.29.30">
    <property type="entry name" value="Pleckstrin-homology domain (PH domain)/Phosphotyrosine-binding domain (PTB)"/>
    <property type="match status" value="1"/>
</dbReference>
<dbReference type="PROSITE" id="PS50086">
    <property type="entry name" value="TBC_RABGAP"/>
    <property type="match status" value="1"/>
</dbReference>
<evidence type="ECO:0000256" key="1">
    <source>
        <dbReference type="SAM" id="MobiDB-lite"/>
    </source>
</evidence>
<dbReference type="EMBL" id="MTYJ01000013">
    <property type="protein sequence ID" value="OQV23249.1"/>
    <property type="molecule type" value="Genomic_DNA"/>
</dbReference>
<reference evidence="5" key="1">
    <citation type="submission" date="2017-01" db="EMBL/GenBank/DDBJ databases">
        <title>Comparative genomics of anhydrobiosis in the tardigrade Hypsibius dujardini.</title>
        <authorList>
            <person name="Yoshida Y."/>
            <person name="Koutsovoulos G."/>
            <person name="Laetsch D."/>
            <person name="Stevens L."/>
            <person name="Kumar S."/>
            <person name="Horikawa D."/>
            <person name="Ishino K."/>
            <person name="Komine S."/>
            <person name="Tomita M."/>
            <person name="Blaxter M."/>
            <person name="Arakawa K."/>
        </authorList>
    </citation>
    <scope>NUCLEOTIDE SEQUENCE [LARGE SCALE GENOMIC DNA]</scope>
    <source>
        <strain evidence="5">Z151</strain>
    </source>
</reference>
<evidence type="ECO:0000313" key="4">
    <source>
        <dbReference type="EMBL" id="OQV23249.1"/>
    </source>
</evidence>
<accession>A0A1W0X6T0</accession>
<dbReference type="SUPFAM" id="SSF50729">
    <property type="entry name" value="PH domain-like"/>
    <property type="match status" value="1"/>
</dbReference>
<dbReference type="InterPro" id="IPR011993">
    <property type="entry name" value="PH-like_dom_sf"/>
</dbReference>
<dbReference type="Gene3D" id="1.10.8.270">
    <property type="entry name" value="putative rabgap domain of human tbc1 domain family member 14 like domains"/>
    <property type="match status" value="1"/>
</dbReference>
<dbReference type="PANTHER" id="PTHR47219">
    <property type="entry name" value="RAB GTPASE-ACTIVATING PROTEIN 1-LIKE"/>
    <property type="match status" value="1"/>
</dbReference>
<dbReference type="InterPro" id="IPR000195">
    <property type="entry name" value="Rab-GAP-TBC_dom"/>
</dbReference>
<dbReference type="GO" id="GO:0031267">
    <property type="term" value="F:small GTPase binding"/>
    <property type="evidence" value="ECO:0007669"/>
    <property type="project" value="TreeGrafter"/>
</dbReference>
<feature type="region of interest" description="Disordered" evidence="1">
    <location>
        <begin position="185"/>
        <end position="206"/>
    </location>
</feature>
<evidence type="ECO:0000259" key="3">
    <source>
        <dbReference type="PROSITE" id="PS50086"/>
    </source>
</evidence>
<evidence type="ECO:0000313" key="5">
    <source>
        <dbReference type="Proteomes" id="UP000192578"/>
    </source>
</evidence>
<dbReference type="InterPro" id="IPR050302">
    <property type="entry name" value="Rab_GAP_TBC_domain"/>
</dbReference>
<gene>
    <name evidence="4" type="ORF">BV898_02978</name>
</gene>
<dbReference type="OrthoDB" id="294251at2759"/>
<sequence length="926" mass="105434">MQSSETSTGAPSRPVAVPTSLKIPDVIKITDSDAADDFVLPVATIRPETSTERLIPDAGAAVPLQFTAEKLSGWLTRHKKTLGMKTSDRKWYEFVDDRCKLFVFQGPDEPVPQESIDIGRAAIVVDPEFSEKPGVFALSIDNQTIVLEAFSSDEMRRWIQELQKRRELFLKIRSVDTLTRGHTYSRVNSSNASSSPAAVEENRSTSAEYDFCAQPDEPTGLGSGDTSASGVLVSFDDILYRTTKAPLYRPDQDGENSAGLDIPSQHHGRNQPSPTAKRSENKPMQAFRQMFGPNKVEKVDVKHEKALEDRLIVLQDELLLARDELTAQKEIVTVLRRQLDFTTKEKEALRTLVGSTDKEAAQMQILRDRCRLILELEEALQNSRSEKDTLVQRSEILKNELLEMARQSAKLRENLRNKENAIVLLTEQVTKQELSGPRPVRNGSQRSLPDTEDQVQKMRDILEAYKEKLAFLNEEIVSQNNLRTEMAGREEVLLGMITDWEAKHARLESRLLYSLKDMASGKVKSILGSPEDEVSRIRQRILDEALGGSEADAHVKAVTECDRYGFFVSRLHYTNEEYLERKALEAERRQRLVNLRKDPSSADLSAKWDSFLTKQTRLLQKSEELKNLMRIGCPDGHRGRVWKSCVEWRVSAIKTVKGVGYYQSLVKDTAKPLASSAAKQIKIDLCRTLPNNVHFMNMESDMIPRLEEVLLAFSRHNPAVAYCQGMNRLVAVALLFLNEEDAFWCLVAIVEYLLPGYFTINMIEAQTDQRIFRDLFATKLPELFSHLSQQLDPTLYSFNWFLTVFVDNMHPDIFLPIWDAFLVEGKKVLFRFSLAMFKYFEDVLMEITDQNLANKLLRNLGDRVTDLRKLQAIAFETLNPFPMKLVKARRAVHLPEIMAEMQQLEKLRASVSQSHSNSNNQEEDDL</sequence>
<dbReference type="FunFam" id="1.10.8.270:FF:000026">
    <property type="entry name" value="TBC (Tre-2/Bub2/Cdc16) domain family"/>
    <property type="match status" value="1"/>
</dbReference>
<dbReference type="InterPro" id="IPR001849">
    <property type="entry name" value="PH_domain"/>
</dbReference>
<dbReference type="InterPro" id="IPR035969">
    <property type="entry name" value="Rab-GAP_TBC_sf"/>
</dbReference>
<dbReference type="Pfam" id="PF00566">
    <property type="entry name" value="RabGAP-TBC"/>
    <property type="match status" value="1"/>
</dbReference>
<dbReference type="PANTHER" id="PTHR47219:SF20">
    <property type="entry name" value="TBC1 DOMAIN FAMILY MEMBER 2B"/>
    <property type="match status" value="1"/>
</dbReference>
<dbReference type="Gene3D" id="1.10.472.80">
    <property type="entry name" value="Ypt/Rab-GAP domain of gyp1p, domain 3"/>
    <property type="match status" value="1"/>
</dbReference>
<feature type="compositionally biased region" description="Low complexity" evidence="1">
    <location>
        <begin position="185"/>
        <end position="199"/>
    </location>
</feature>
<comment type="caution">
    <text evidence="4">The sequence shown here is derived from an EMBL/GenBank/DDBJ whole genome shotgun (WGS) entry which is preliminary data.</text>
</comment>